<name>A0AAW0DS04_9AGAR</name>
<comment type="caution">
    <text evidence="2">The sequence shown here is derived from an EMBL/GenBank/DDBJ whole genome shotgun (WGS) entry which is preliminary data.</text>
</comment>
<organism evidence="2 3">
    <name type="scientific">Paramarasmius palmivorus</name>
    <dbReference type="NCBI Taxonomy" id="297713"/>
    <lineage>
        <taxon>Eukaryota</taxon>
        <taxon>Fungi</taxon>
        <taxon>Dikarya</taxon>
        <taxon>Basidiomycota</taxon>
        <taxon>Agaricomycotina</taxon>
        <taxon>Agaricomycetes</taxon>
        <taxon>Agaricomycetidae</taxon>
        <taxon>Agaricales</taxon>
        <taxon>Marasmiineae</taxon>
        <taxon>Marasmiaceae</taxon>
        <taxon>Paramarasmius</taxon>
    </lineage>
</organism>
<dbReference type="EMBL" id="JAYKXP010000009">
    <property type="protein sequence ID" value="KAK7054318.1"/>
    <property type="molecule type" value="Genomic_DNA"/>
</dbReference>
<evidence type="ECO:0000313" key="2">
    <source>
        <dbReference type="EMBL" id="KAK7054318.1"/>
    </source>
</evidence>
<proteinExistence type="predicted"/>
<feature type="transmembrane region" description="Helical" evidence="1">
    <location>
        <begin position="20"/>
        <end position="40"/>
    </location>
</feature>
<dbReference type="AlphaFoldDB" id="A0AAW0DS04"/>
<accession>A0AAW0DS04</accession>
<sequence length="117" mass="13678">MSSAVPDFLGSFVSVEQTIIDPIITLSVMYFAYGSYVLLFGTYLYMMRNRDQTGERQNRNLYLTLTAVLFVLSTIFVINHTVYYAHGAVVRFNVVKNEDYDLLERYQNQDDFERRFG</sequence>
<reference evidence="2 3" key="1">
    <citation type="submission" date="2024-01" db="EMBL/GenBank/DDBJ databases">
        <title>A draft genome for a cacao thread blight-causing isolate of Paramarasmius palmivorus.</title>
        <authorList>
            <person name="Baruah I.K."/>
            <person name="Bukari Y."/>
            <person name="Amoako-Attah I."/>
            <person name="Meinhardt L.W."/>
            <person name="Bailey B.A."/>
            <person name="Cohen S.P."/>
        </authorList>
    </citation>
    <scope>NUCLEOTIDE SEQUENCE [LARGE SCALE GENOMIC DNA]</scope>
    <source>
        <strain evidence="2 3">GH-12</strain>
    </source>
</reference>
<keyword evidence="1" id="KW-1133">Transmembrane helix</keyword>
<gene>
    <name evidence="2" type="ORF">VNI00_003511</name>
</gene>
<keyword evidence="1" id="KW-0472">Membrane</keyword>
<protein>
    <recommendedName>
        <fullName evidence="4">DUF4234 domain-containing protein</fullName>
    </recommendedName>
</protein>
<dbReference type="Proteomes" id="UP001383192">
    <property type="component" value="Unassembled WGS sequence"/>
</dbReference>
<evidence type="ECO:0000256" key="1">
    <source>
        <dbReference type="SAM" id="Phobius"/>
    </source>
</evidence>
<feature type="transmembrane region" description="Helical" evidence="1">
    <location>
        <begin position="61"/>
        <end position="85"/>
    </location>
</feature>
<keyword evidence="3" id="KW-1185">Reference proteome</keyword>
<keyword evidence="1" id="KW-0812">Transmembrane</keyword>
<evidence type="ECO:0008006" key="4">
    <source>
        <dbReference type="Google" id="ProtNLM"/>
    </source>
</evidence>
<evidence type="ECO:0000313" key="3">
    <source>
        <dbReference type="Proteomes" id="UP001383192"/>
    </source>
</evidence>